<dbReference type="Proteomes" id="UP001295469">
    <property type="component" value="Chromosome C05"/>
</dbReference>
<keyword evidence="2" id="KW-0472">Membrane</keyword>
<feature type="region of interest" description="Disordered" evidence="1">
    <location>
        <begin position="156"/>
        <end position="187"/>
    </location>
</feature>
<sequence length="210" mass="23373">MLAAPPPMDFSVDMSCDIKVNNSCELCNRKVNEVMQSLTGTLFLSFYFSLVVDDRFIFLIFIITAAFYSVTYLGENNTIKLKARANPNVIMGISHKYGDHGKITNFHMNGQPVTPQPGGGCYYGPSGYNLPSNAPGYYPYPSPYAPPPQFLPGNYGYPWPNPPPPQKESTPQGIYKQHTAPPAYVMQPPPPMPLSSYSYIEPPYWPMSGR</sequence>
<reference evidence="3" key="1">
    <citation type="submission" date="2021-01" db="EMBL/GenBank/DDBJ databases">
        <authorList>
            <consortium name="Genoscope - CEA"/>
            <person name="William W."/>
        </authorList>
    </citation>
    <scope>NUCLEOTIDE SEQUENCE</scope>
</reference>
<evidence type="ECO:0000313" key="3">
    <source>
        <dbReference type="EMBL" id="CAF1935044.1"/>
    </source>
</evidence>
<organism evidence="3">
    <name type="scientific">Brassica napus</name>
    <name type="common">Rape</name>
    <dbReference type="NCBI Taxonomy" id="3708"/>
    <lineage>
        <taxon>Eukaryota</taxon>
        <taxon>Viridiplantae</taxon>
        <taxon>Streptophyta</taxon>
        <taxon>Embryophyta</taxon>
        <taxon>Tracheophyta</taxon>
        <taxon>Spermatophyta</taxon>
        <taxon>Magnoliopsida</taxon>
        <taxon>eudicotyledons</taxon>
        <taxon>Gunneridae</taxon>
        <taxon>Pentapetalae</taxon>
        <taxon>rosids</taxon>
        <taxon>malvids</taxon>
        <taxon>Brassicales</taxon>
        <taxon>Brassicaceae</taxon>
        <taxon>Brassiceae</taxon>
        <taxon>Brassica</taxon>
    </lineage>
</organism>
<evidence type="ECO:0000256" key="1">
    <source>
        <dbReference type="SAM" id="MobiDB-lite"/>
    </source>
</evidence>
<dbReference type="AlphaFoldDB" id="A0A816LLT4"/>
<dbReference type="EMBL" id="HG994369">
    <property type="protein sequence ID" value="CAF1935044.1"/>
    <property type="molecule type" value="Genomic_DNA"/>
</dbReference>
<gene>
    <name evidence="3" type="ORF">DARMORV10_C05P54800.1</name>
</gene>
<keyword evidence="2" id="KW-1133">Transmembrane helix</keyword>
<proteinExistence type="predicted"/>
<evidence type="ECO:0000256" key="2">
    <source>
        <dbReference type="SAM" id="Phobius"/>
    </source>
</evidence>
<feature type="transmembrane region" description="Helical" evidence="2">
    <location>
        <begin position="56"/>
        <end position="74"/>
    </location>
</feature>
<keyword evidence="2" id="KW-0812">Transmembrane</keyword>
<name>A0A816LLT4_BRANA</name>
<accession>A0A816LLT4</accession>
<protein>
    <submittedName>
        <fullName evidence="3">(rape) hypothetical protein</fullName>
    </submittedName>
</protein>